<organism evidence="2 3">
    <name type="scientific">Blastopirellula marina DSM 3645</name>
    <dbReference type="NCBI Taxonomy" id="314230"/>
    <lineage>
        <taxon>Bacteria</taxon>
        <taxon>Pseudomonadati</taxon>
        <taxon>Planctomycetota</taxon>
        <taxon>Planctomycetia</taxon>
        <taxon>Pirellulales</taxon>
        <taxon>Pirellulaceae</taxon>
        <taxon>Blastopirellula</taxon>
    </lineage>
</organism>
<name>A3ZWH7_9BACT</name>
<dbReference type="EMBL" id="AANZ01000015">
    <property type="protein sequence ID" value="EAQ79205.1"/>
    <property type="molecule type" value="Genomic_DNA"/>
</dbReference>
<sequence length="24" mass="2696">MCGSNVLKEAGAGNKQRNEKREEF</sequence>
<feature type="region of interest" description="Disordered" evidence="1">
    <location>
        <begin position="1"/>
        <end position="24"/>
    </location>
</feature>
<reference evidence="2 3" key="1">
    <citation type="submission" date="2006-02" db="EMBL/GenBank/DDBJ databases">
        <authorList>
            <person name="Amann R."/>
            <person name="Ferriera S."/>
            <person name="Johnson J."/>
            <person name="Kravitz S."/>
            <person name="Halpern A."/>
            <person name="Remington K."/>
            <person name="Beeson K."/>
            <person name="Tran B."/>
            <person name="Rogers Y.-H."/>
            <person name="Friedman R."/>
            <person name="Venter J.C."/>
        </authorList>
    </citation>
    <scope>NUCLEOTIDE SEQUENCE [LARGE SCALE GENOMIC DNA]</scope>
    <source>
        <strain evidence="2 3">DSM 3645</strain>
    </source>
</reference>
<proteinExistence type="predicted"/>
<gene>
    <name evidence="2" type="ORF">DSM3645_26319</name>
</gene>
<dbReference type="AlphaFoldDB" id="A3ZWH7"/>
<dbReference type="HOGENOM" id="CLU_3420824_0_0_0"/>
<comment type="caution">
    <text evidence="2">The sequence shown here is derived from an EMBL/GenBank/DDBJ whole genome shotgun (WGS) entry which is preliminary data.</text>
</comment>
<dbReference type="Proteomes" id="UP000004358">
    <property type="component" value="Unassembled WGS sequence"/>
</dbReference>
<accession>A3ZWH7</accession>
<protein>
    <submittedName>
        <fullName evidence="2">Uncharacterized protein</fullName>
    </submittedName>
</protein>
<evidence type="ECO:0000256" key="1">
    <source>
        <dbReference type="SAM" id="MobiDB-lite"/>
    </source>
</evidence>
<evidence type="ECO:0000313" key="2">
    <source>
        <dbReference type="EMBL" id="EAQ79205.1"/>
    </source>
</evidence>
<dbReference type="STRING" id="314230.DSM3645_26319"/>
<evidence type="ECO:0000313" key="3">
    <source>
        <dbReference type="Proteomes" id="UP000004358"/>
    </source>
</evidence>